<sequence>MNDDSQKFYNDLQDVINQIPTEDMYIIMGDFNARVGWNNQQQQNLYNSIGPYTVDITNENGEKLIDLCTINNLIVTNTFFKHKLVHQTSWMHPGNKQWHMIDYTFVNKKFRSSIEDCRMYRKAAGAIGTDHHLMRIKIKLHFRSRRKLVQKKLVYDPIKMKNDNALKQFQKDLIPTLSDATDKTISIDEKYDRFVEHMKTNAEKILKIDKNKNRKRKEWLTDEILEIVEKKATAFVNWQNHRGTKLEIEYANKYKRLRKLAKTKIEKRQEEYWDEICEEIESSVKLNDPANAFNIIRRLSGKRKRMENMPIKDKHGKLILNSTDQLERWREFFDDLLNVSTVVDLQLIDQIKIKIIEKNDEERQNMQPTISEVRKALNQMKSRKAPGNDEITADLLKAGGEPVIKWLHEIFSDVWKQEEMVGEWNLAILIKLFKKGDKQLCDNYRGISLLSVTSKLFSRIILNRIQLLVNRQLLEAQSGFRSNRSTIDQIFILKLCMEKRREFNNPLFICFIDITKAYDSVNRELLWKICRQYGISEKLVNLLKMLHTNSKAKVKVNGEFSDSFEINNGVMQGGIPSPILFNILFDFIIRKVIEEADVTGVQFSYGRNDFFHGTKEKYLNFDILTLLYADDVVAMCETSDDLEIFIETFQKITQEYGLSMNVKKTCIMTLKQLEVDQNNNIIHNHEVDQPYFDINIRNQKVETVNFFTYLGCGVSRDQKPDEGNQHKCLRIIIGVNLGDRMSNDKILEITGQPPIETIIHRNRLRRFGHANRMMNSDNEPSVVKKITFSYFPEEKRPGNNGIRKMWEDKVKEDIEHCQIKNWRKDSLNRDHWRELINKNVQNRPVHQNIKEIIYEYKRRAVNGINYDLAASHGVTKIKVTEILVKNTNNHYVCPGCGIQFKPQGITNHVKACVNAQVWCKSNKIK</sequence>
<organism evidence="3 4">
    <name type="scientific">Rotaria magnacalcarata</name>
    <dbReference type="NCBI Taxonomy" id="392030"/>
    <lineage>
        <taxon>Eukaryota</taxon>
        <taxon>Metazoa</taxon>
        <taxon>Spiralia</taxon>
        <taxon>Gnathifera</taxon>
        <taxon>Rotifera</taxon>
        <taxon>Eurotatoria</taxon>
        <taxon>Bdelloidea</taxon>
        <taxon>Philodinida</taxon>
        <taxon>Philodinidae</taxon>
        <taxon>Rotaria</taxon>
    </lineage>
</organism>
<evidence type="ECO:0000259" key="1">
    <source>
        <dbReference type="PROSITE" id="PS50878"/>
    </source>
</evidence>
<dbReference type="InterPro" id="IPR000477">
    <property type="entry name" value="RT_dom"/>
</dbReference>
<dbReference type="PROSITE" id="PS50878">
    <property type="entry name" value="RT_POL"/>
    <property type="match status" value="1"/>
</dbReference>
<dbReference type="EMBL" id="CAJOBG010009720">
    <property type="protein sequence ID" value="CAF4272138.1"/>
    <property type="molecule type" value="Genomic_DNA"/>
</dbReference>
<evidence type="ECO:0000313" key="4">
    <source>
        <dbReference type="Proteomes" id="UP000663866"/>
    </source>
</evidence>
<reference evidence="3" key="1">
    <citation type="submission" date="2021-02" db="EMBL/GenBank/DDBJ databases">
        <authorList>
            <person name="Nowell W R."/>
        </authorList>
    </citation>
    <scope>NUCLEOTIDE SEQUENCE</scope>
</reference>
<dbReference type="EMBL" id="CAJOBF010003595">
    <property type="protein sequence ID" value="CAF4099172.1"/>
    <property type="molecule type" value="Genomic_DNA"/>
</dbReference>
<evidence type="ECO:0000313" key="3">
    <source>
        <dbReference type="EMBL" id="CAF4272138.1"/>
    </source>
</evidence>
<dbReference type="InterPro" id="IPR036691">
    <property type="entry name" value="Endo/exonu/phosph_ase_sf"/>
</dbReference>
<dbReference type="SUPFAM" id="SSF56672">
    <property type="entry name" value="DNA/RNA polymerases"/>
    <property type="match status" value="1"/>
</dbReference>
<dbReference type="AlphaFoldDB" id="A0A820G094"/>
<dbReference type="GO" id="GO:0003824">
    <property type="term" value="F:catalytic activity"/>
    <property type="evidence" value="ECO:0007669"/>
    <property type="project" value="InterPro"/>
</dbReference>
<dbReference type="Pfam" id="PF00078">
    <property type="entry name" value="RVT_1"/>
    <property type="match status" value="1"/>
</dbReference>
<dbReference type="Proteomes" id="UP000663866">
    <property type="component" value="Unassembled WGS sequence"/>
</dbReference>
<dbReference type="InterPro" id="IPR043502">
    <property type="entry name" value="DNA/RNA_pol_sf"/>
</dbReference>
<dbReference type="CDD" id="cd01650">
    <property type="entry name" value="RT_nLTR_like"/>
    <property type="match status" value="1"/>
</dbReference>
<feature type="domain" description="Reverse transcriptase" evidence="1">
    <location>
        <begin position="414"/>
        <end position="696"/>
    </location>
</feature>
<comment type="caution">
    <text evidence="3">The sequence shown here is derived from an EMBL/GenBank/DDBJ whole genome shotgun (WGS) entry which is preliminary data.</text>
</comment>
<keyword evidence="4" id="KW-1185">Reference proteome</keyword>
<dbReference type="InterPro" id="IPR005135">
    <property type="entry name" value="Endo/exonuclease/phosphatase"/>
</dbReference>
<dbReference type="Gene3D" id="3.60.10.10">
    <property type="entry name" value="Endonuclease/exonuclease/phosphatase"/>
    <property type="match status" value="1"/>
</dbReference>
<dbReference type="PANTHER" id="PTHR47027:SF20">
    <property type="entry name" value="REVERSE TRANSCRIPTASE-LIKE PROTEIN WITH RNA-DIRECTED DNA POLYMERASE DOMAIN"/>
    <property type="match status" value="1"/>
</dbReference>
<accession>A0A820G094</accession>
<evidence type="ECO:0000313" key="2">
    <source>
        <dbReference type="EMBL" id="CAF4099172.1"/>
    </source>
</evidence>
<gene>
    <name evidence="3" type="ORF">OVN521_LOCUS30151</name>
    <name evidence="2" type="ORF">UXM345_LOCUS22135</name>
</gene>
<dbReference type="Proteomes" id="UP000663842">
    <property type="component" value="Unassembled WGS sequence"/>
</dbReference>
<protein>
    <recommendedName>
        <fullName evidence="1">Reverse transcriptase domain-containing protein</fullName>
    </recommendedName>
</protein>
<dbReference type="Pfam" id="PF14529">
    <property type="entry name" value="Exo_endo_phos_2"/>
    <property type="match status" value="1"/>
</dbReference>
<proteinExistence type="predicted"/>
<dbReference type="PANTHER" id="PTHR47027">
    <property type="entry name" value="REVERSE TRANSCRIPTASE DOMAIN-CONTAINING PROTEIN"/>
    <property type="match status" value="1"/>
</dbReference>
<name>A0A820G094_9BILA</name>
<dbReference type="SUPFAM" id="SSF56219">
    <property type="entry name" value="DNase I-like"/>
    <property type="match status" value="1"/>
</dbReference>